<dbReference type="EMBL" id="LUEZ02000053">
    <property type="protein sequence ID" value="RDB21842.1"/>
    <property type="molecule type" value="Genomic_DNA"/>
</dbReference>
<evidence type="ECO:0000313" key="1">
    <source>
        <dbReference type="EMBL" id="RDB21842.1"/>
    </source>
</evidence>
<dbReference type="AlphaFoldDB" id="A0A369JKI9"/>
<dbReference type="InParanoid" id="A0A369JKI9"/>
<gene>
    <name evidence="1" type="ORF">Hypma_010804</name>
</gene>
<name>A0A369JKI9_HYPMA</name>
<reference evidence="1" key="1">
    <citation type="submission" date="2018-04" db="EMBL/GenBank/DDBJ databases">
        <title>Whole genome sequencing of Hypsizygus marmoreus.</title>
        <authorList>
            <person name="Choi I.-G."/>
            <person name="Min B."/>
            <person name="Kim J.-G."/>
            <person name="Kim S."/>
            <person name="Oh Y.-L."/>
            <person name="Kong W.-S."/>
            <person name="Park H."/>
            <person name="Jeong J."/>
            <person name="Song E.-S."/>
        </authorList>
    </citation>
    <scope>NUCLEOTIDE SEQUENCE [LARGE SCALE GENOMIC DNA]</scope>
    <source>
        <strain evidence="1">51987-8</strain>
    </source>
</reference>
<proteinExistence type="predicted"/>
<dbReference type="Proteomes" id="UP000076154">
    <property type="component" value="Unassembled WGS sequence"/>
</dbReference>
<evidence type="ECO:0000313" key="2">
    <source>
        <dbReference type="Proteomes" id="UP000076154"/>
    </source>
</evidence>
<keyword evidence="2" id="KW-1185">Reference proteome</keyword>
<comment type="caution">
    <text evidence="1">The sequence shown here is derived from an EMBL/GenBank/DDBJ whole genome shotgun (WGS) entry which is preliminary data.</text>
</comment>
<accession>A0A369JKI9</accession>
<sequence length="172" mass="19694">MFLDSFRGHPALSSLVDFHIVGHVAIHLQPIETKKSIPEVMQALFSFRSLQYPDVRVSAITSFLDDEWLRMAAMHWPDLRMLKVLAYGTPHMISDQVSYRDRQHEDYGHGDVGLGGRESGCCIPLHLPHVPKTPQDNQLSTLGGYERWRKSCELLQESAECTNWEPDGHWEI</sequence>
<protein>
    <submittedName>
        <fullName evidence="1">Uncharacterized protein</fullName>
    </submittedName>
</protein>
<organism evidence="1 2">
    <name type="scientific">Hypsizygus marmoreus</name>
    <name type="common">White beech mushroom</name>
    <name type="synonym">Agaricus marmoreus</name>
    <dbReference type="NCBI Taxonomy" id="39966"/>
    <lineage>
        <taxon>Eukaryota</taxon>
        <taxon>Fungi</taxon>
        <taxon>Dikarya</taxon>
        <taxon>Basidiomycota</taxon>
        <taxon>Agaricomycotina</taxon>
        <taxon>Agaricomycetes</taxon>
        <taxon>Agaricomycetidae</taxon>
        <taxon>Agaricales</taxon>
        <taxon>Tricholomatineae</taxon>
        <taxon>Lyophyllaceae</taxon>
        <taxon>Hypsizygus</taxon>
    </lineage>
</organism>